<reference evidence="3 4" key="1">
    <citation type="submission" date="2020-08" db="EMBL/GenBank/DDBJ databases">
        <title>Plant Genome Project.</title>
        <authorList>
            <person name="Zhang R.-G."/>
        </authorList>
    </citation>
    <scope>NUCLEOTIDE SEQUENCE [LARGE SCALE GENOMIC DNA]</scope>
    <source>
        <tissue evidence="3">Rhizome</tissue>
    </source>
</reference>
<feature type="compositionally biased region" description="Low complexity" evidence="1">
    <location>
        <begin position="1"/>
        <end position="24"/>
    </location>
</feature>
<dbReference type="PANTHER" id="PTHR21669:SF28">
    <property type="entry name" value="YEMANUCLEIN"/>
    <property type="match status" value="1"/>
</dbReference>
<evidence type="ECO:0000313" key="3">
    <source>
        <dbReference type="EMBL" id="KAG6530182.1"/>
    </source>
</evidence>
<dbReference type="Pfam" id="PF08729">
    <property type="entry name" value="HUN"/>
    <property type="match status" value="1"/>
</dbReference>
<feature type="domain" description="Hpc2-related" evidence="2">
    <location>
        <begin position="185"/>
        <end position="232"/>
    </location>
</feature>
<feature type="compositionally biased region" description="Polar residues" evidence="1">
    <location>
        <begin position="410"/>
        <end position="433"/>
    </location>
</feature>
<dbReference type="PANTHER" id="PTHR21669">
    <property type="entry name" value="CAPZ-INTERACTING PROTEIN AND RELATED PROTEINS"/>
    <property type="match status" value="1"/>
</dbReference>
<feature type="compositionally biased region" description="Low complexity" evidence="1">
    <location>
        <begin position="40"/>
        <end position="51"/>
    </location>
</feature>
<dbReference type="InterPro" id="IPR014840">
    <property type="entry name" value="HRD"/>
</dbReference>
<feature type="region of interest" description="Disordered" evidence="1">
    <location>
        <begin position="678"/>
        <end position="720"/>
    </location>
</feature>
<dbReference type="Proteomes" id="UP000734854">
    <property type="component" value="Unassembled WGS sequence"/>
</dbReference>
<feature type="compositionally biased region" description="Basic and acidic residues" evidence="1">
    <location>
        <begin position="753"/>
        <end position="808"/>
    </location>
</feature>
<organism evidence="3 4">
    <name type="scientific">Zingiber officinale</name>
    <name type="common">Ginger</name>
    <name type="synonym">Amomum zingiber</name>
    <dbReference type="NCBI Taxonomy" id="94328"/>
    <lineage>
        <taxon>Eukaryota</taxon>
        <taxon>Viridiplantae</taxon>
        <taxon>Streptophyta</taxon>
        <taxon>Embryophyta</taxon>
        <taxon>Tracheophyta</taxon>
        <taxon>Spermatophyta</taxon>
        <taxon>Magnoliopsida</taxon>
        <taxon>Liliopsida</taxon>
        <taxon>Zingiberales</taxon>
        <taxon>Zingiberaceae</taxon>
        <taxon>Zingiber</taxon>
    </lineage>
</organism>
<feature type="compositionally biased region" description="Polar residues" evidence="1">
    <location>
        <begin position="809"/>
        <end position="832"/>
    </location>
</feature>
<dbReference type="EMBL" id="JACMSC010000003">
    <property type="protein sequence ID" value="KAG6530182.1"/>
    <property type="molecule type" value="Genomic_DNA"/>
</dbReference>
<evidence type="ECO:0000259" key="2">
    <source>
        <dbReference type="Pfam" id="PF08729"/>
    </source>
</evidence>
<evidence type="ECO:0000313" key="4">
    <source>
        <dbReference type="Proteomes" id="UP000734854"/>
    </source>
</evidence>
<name>A0A8J5I7X9_ZINOF</name>
<comment type="caution">
    <text evidence="3">The sequence shown here is derived from an EMBL/GenBank/DDBJ whole genome shotgun (WGS) entry which is preliminary data.</text>
</comment>
<keyword evidence="4" id="KW-1185">Reference proteome</keyword>
<feature type="compositionally biased region" description="Polar residues" evidence="1">
    <location>
        <begin position="694"/>
        <end position="703"/>
    </location>
</feature>
<feature type="region of interest" description="Disordered" evidence="1">
    <location>
        <begin position="740"/>
        <end position="832"/>
    </location>
</feature>
<proteinExistence type="predicted"/>
<evidence type="ECO:0000256" key="1">
    <source>
        <dbReference type="SAM" id="MobiDB-lite"/>
    </source>
</evidence>
<dbReference type="AlphaFoldDB" id="A0A8J5I7X9"/>
<protein>
    <recommendedName>
        <fullName evidence="2">Hpc2-related domain-containing protein</fullName>
    </recommendedName>
</protein>
<gene>
    <name evidence="3" type="ORF">ZIOFF_012404</name>
</gene>
<accession>A0A8J5I7X9</accession>
<feature type="region of interest" description="Disordered" evidence="1">
    <location>
        <begin position="87"/>
        <end position="109"/>
    </location>
</feature>
<dbReference type="GO" id="GO:0006325">
    <property type="term" value="P:chromatin organization"/>
    <property type="evidence" value="ECO:0007669"/>
    <property type="project" value="TreeGrafter"/>
</dbReference>
<feature type="compositionally biased region" description="Pro residues" evidence="1">
    <location>
        <begin position="25"/>
        <end position="39"/>
    </location>
</feature>
<sequence>MDAAARASAAAFPAAPSTSAAASAAPPPLAPSLPTPPPAASVAPSSSAAVSLQKEPPPAGGDQRLRFSVTLKPGETTIVSWKRLLKENGKGQGDPPVAGPADRPPAAQPGEVAAGLPGLRIAFLAVVIYAFGFCRQESSISLQCATFNCDPSAEEPKDAVPPPNRFSAVIEKIERLYVGNESSDEELDDMPDDDQYDTEDSFIDDTELDEYFQVDKMSTKHNGYFVNKGKLEQIESSLSPKEVPKKRRRKDTPKLHGDGSHAIVSDNPPNAGNVRAKDAARSGSVVGRKLNPAKVYSSYGGHYNEEGRSLKYRSKATTAVSKRKSADFTMSEEQSTMRLPYKDILSTPSELKDFDKHKAGAGATHRSRTSDSLDQAFRDKVQVDFHSKKLLNGETREASTKVRRVDRYSTSDAFSMNSPGSSYPVHSTQQSSSRAREGSSVRPKGTTLERAIRDLEMIVAECRPPTLLVQDADPAFQSIKRRLPQPVKQKLAKVARLSKNMRTMVEVGNSAKQQKADRFQQIKREVNEMVRARVSQLRPQLAEQQEGSSIDFKEINNDEKRALKGKYSMDSALEDKICELYDLYVEVLIAADVLFGVSVLCQCGISLDREFKVPTSIQTVWVVTGNGRGQRPSKQEALFRELWPNGYMDNVGIKDAIYRSKERKRALYRHHKVRDEERIKRKKLASAMRADESNPASASQLRSVQERTPPATDSAAKYLPPTKLVPNQVVSSTSAFVDSAQPYTDPIQPVSKNPDKTRGVDMRTNPEDAKKKLKRKVESESSETRGHPERLPSQHVTEKQKSFKHMDDTNASNQPKLNLLESSGVPNLDQAS</sequence>
<dbReference type="GO" id="GO:0005634">
    <property type="term" value="C:nucleus"/>
    <property type="evidence" value="ECO:0007669"/>
    <property type="project" value="TreeGrafter"/>
</dbReference>
<feature type="region of interest" description="Disordered" evidence="1">
    <location>
        <begin position="1"/>
        <end position="65"/>
    </location>
</feature>
<feature type="region of interest" description="Disordered" evidence="1">
    <location>
        <begin position="236"/>
        <end position="285"/>
    </location>
</feature>
<feature type="region of interest" description="Disordered" evidence="1">
    <location>
        <begin position="410"/>
        <end position="445"/>
    </location>
</feature>